<gene>
    <name evidence="4" type="ORF">MANT1106_LOCUS20945</name>
</gene>
<evidence type="ECO:0000256" key="3">
    <source>
        <dbReference type="ARBA" id="ARBA00022640"/>
    </source>
</evidence>
<proteinExistence type="predicted"/>
<name>A0A7S0XGT9_9CHLO</name>
<reference evidence="4" key="1">
    <citation type="submission" date="2021-01" db="EMBL/GenBank/DDBJ databases">
        <authorList>
            <person name="Corre E."/>
            <person name="Pelletier E."/>
            <person name="Niang G."/>
            <person name="Scheremetjew M."/>
            <person name="Finn R."/>
            <person name="Kale V."/>
            <person name="Holt S."/>
            <person name="Cochrane G."/>
            <person name="Meng A."/>
            <person name="Brown T."/>
            <person name="Cohen L."/>
        </authorList>
    </citation>
    <scope>NUCLEOTIDE SEQUENCE</scope>
    <source>
        <strain evidence="4">SL-175</strain>
    </source>
</reference>
<dbReference type="SUPFAM" id="SSF103511">
    <property type="entry name" value="Chlorophyll a-b binding protein"/>
    <property type="match status" value="1"/>
</dbReference>
<dbReference type="EMBL" id="HBFC01035201">
    <property type="protein sequence ID" value="CAD8721732.1"/>
    <property type="molecule type" value="Transcribed_RNA"/>
</dbReference>
<evidence type="ECO:0000313" key="4">
    <source>
        <dbReference type="EMBL" id="CAD8721732.1"/>
    </source>
</evidence>
<dbReference type="InterPro" id="IPR022796">
    <property type="entry name" value="Chloroa_b-bind"/>
</dbReference>
<dbReference type="Pfam" id="PF00504">
    <property type="entry name" value="Chloroa_b-bind"/>
    <property type="match status" value="1"/>
</dbReference>
<keyword evidence="2" id="KW-0150">Chloroplast</keyword>
<evidence type="ECO:0000256" key="2">
    <source>
        <dbReference type="ARBA" id="ARBA00022528"/>
    </source>
</evidence>
<organism evidence="4">
    <name type="scientific">Mantoniella antarctica</name>
    <dbReference type="NCBI Taxonomy" id="81844"/>
    <lineage>
        <taxon>Eukaryota</taxon>
        <taxon>Viridiplantae</taxon>
        <taxon>Chlorophyta</taxon>
        <taxon>Mamiellophyceae</taxon>
        <taxon>Mamiellales</taxon>
        <taxon>Mamiellaceae</taxon>
        <taxon>Mantoniella</taxon>
    </lineage>
</organism>
<sequence>MQSAATASVGSRVVARVNLSARAAGRGRAAVAVGARGGRGRAFASRGGVVRVAAADDGFKSLNVTKPNIVNNLDGQTTRNIDGKVYTITVVGDDVTVKDKFGQMYPARVNKVAIIEADLTGSVAGANTMSIAGMNFALTPEQVTGFQTRTETINGRAAMVGFVAAMGAEFTGHTVASQLFSPGGFFAGLLIAAATTAASCAPVALNKVTIDQCFPDENAVYPDELLPTFWTPIAEKLNGRVAMVAFVVALVTGF</sequence>
<keyword evidence="3" id="KW-0934">Plastid</keyword>
<protein>
    <submittedName>
        <fullName evidence="4">Uncharacterized protein</fullName>
    </submittedName>
</protein>
<evidence type="ECO:0000256" key="1">
    <source>
        <dbReference type="ARBA" id="ARBA00004229"/>
    </source>
</evidence>
<comment type="subcellular location">
    <subcellularLocation>
        <location evidence="1">Plastid</location>
        <location evidence="1">Chloroplast</location>
    </subcellularLocation>
</comment>
<dbReference type="AlphaFoldDB" id="A0A7S0XGT9"/>
<dbReference type="GO" id="GO:0009507">
    <property type="term" value="C:chloroplast"/>
    <property type="evidence" value="ECO:0007669"/>
    <property type="project" value="UniProtKB-SubCell"/>
</dbReference>
<accession>A0A7S0XGT9</accession>